<sequence>MNIKSVKLRIANKRLKSELKKCKHKILYENAHVKLVNSLEDAYENEQNENQFLKKTNKEYIYKYYILLQKDEVLEKDLSLCKRKLLAAETMTIDYRSLLKDYKDNIQRLSKDIAILTTKNEYLESSGTGIANRIKNILKRGK</sequence>
<dbReference type="STRING" id="1552.A7L45_13865"/>
<reference evidence="2" key="1">
    <citation type="journal article" date="2016" name="Front. Microbiol.">
        <title>Complete Genome Sequence of Clostridium estertheticum DSM 8809, a Microbe Identified in Spoiled Vacuum Packed Beef.</title>
        <authorList>
            <person name="Yu Z."/>
            <person name="Gunn L."/>
            <person name="Brennan E."/>
            <person name="Reid R."/>
            <person name="Wall P.G."/>
            <person name="Gaora O.P."/>
            <person name="Hurley D."/>
            <person name="Bolton D."/>
            <person name="Fanning S."/>
        </authorList>
    </citation>
    <scope>NUCLEOTIDE SEQUENCE [LARGE SCALE GENOMIC DNA]</scope>
    <source>
        <strain evidence="2">DSM 8809</strain>
    </source>
</reference>
<evidence type="ECO:0000313" key="1">
    <source>
        <dbReference type="EMBL" id="APC41083.1"/>
    </source>
</evidence>
<accession>A0A1J0GIE6</accession>
<name>A0A1J0GIE6_9CLOT</name>
<dbReference type="Proteomes" id="UP000182569">
    <property type="component" value="Chromosome"/>
</dbReference>
<protein>
    <submittedName>
        <fullName evidence="1">Uncharacterized protein</fullName>
    </submittedName>
</protein>
<dbReference type="RefSeq" id="WP_071613377.1">
    <property type="nucleotide sequence ID" value="NZ_CP015756.1"/>
</dbReference>
<evidence type="ECO:0000313" key="2">
    <source>
        <dbReference type="Proteomes" id="UP000182569"/>
    </source>
</evidence>
<proteinExistence type="predicted"/>
<dbReference type="KEGG" id="ceu:A7L45_13865"/>
<gene>
    <name evidence="1" type="ORF">A7L45_13865</name>
</gene>
<dbReference type="EMBL" id="CP015756">
    <property type="protein sequence ID" value="APC41083.1"/>
    <property type="molecule type" value="Genomic_DNA"/>
</dbReference>
<dbReference type="AlphaFoldDB" id="A0A1J0GIE6"/>
<organism evidence="1 2">
    <name type="scientific">Clostridium estertheticum subsp. estertheticum</name>
    <dbReference type="NCBI Taxonomy" id="1552"/>
    <lineage>
        <taxon>Bacteria</taxon>
        <taxon>Bacillati</taxon>
        <taxon>Bacillota</taxon>
        <taxon>Clostridia</taxon>
        <taxon>Eubacteriales</taxon>
        <taxon>Clostridiaceae</taxon>
        <taxon>Clostridium</taxon>
    </lineage>
</organism>
<keyword evidence="2" id="KW-1185">Reference proteome</keyword>